<dbReference type="AlphaFoldDB" id="A0A077YW18"/>
<protein>
    <submittedName>
        <fullName evidence="1">Uncharacterized protein</fullName>
    </submittedName>
</protein>
<sequence length="102" mass="11304">MGGGRMRRIRERLSQALKPNSSPSAMVCSESQNFGRSRNCLSSHDAMRLRCSRSACCVMNDSISELAERLEENGIIDEEGKEHSSVSSYCSSRLAIVSNFKL</sequence>
<dbReference type="EMBL" id="HG805817">
    <property type="protein sequence ID" value="CDW52237.1"/>
    <property type="molecule type" value="Genomic_DNA"/>
</dbReference>
<evidence type="ECO:0000313" key="2">
    <source>
        <dbReference type="Proteomes" id="UP000030665"/>
    </source>
</evidence>
<gene>
    <name evidence="1" type="ORF">TTRE_0000049601</name>
</gene>
<reference evidence="1" key="2">
    <citation type="submission" date="2014-03" db="EMBL/GenBank/DDBJ databases">
        <title>The whipworm genome and dual-species transcriptomics of an intimate host-pathogen interaction.</title>
        <authorList>
            <person name="Foth B.J."/>
            <person name="Tsai I.J."/>
            <person name="Reid A.J."/>
            <person name="Bancroft A.J."/>
            <person name="Nichol S."/>
            <person name="Tracey A."/>
            <person name="Holroyd N."/>
            <person name="Cotton J.A."/>
            <person name="Stanley E.J."/>
            <person name="Zarowiecki M."/>
            <person name="Liu J.Z."/>
            <person name="Huckvale T."/>
            <person name="Cooper P.J."/>
            <person name="Grencis R.K."/>
            <person name="Berriman M."/>
        </authorList>
    </citation>
    <scope>NUCLEOTIDE SEQUENCE [LARGE SCALE GENOMIC DNA]</scope>
</reference>
<dbReference type="OrthoDB" id="10365063at2759"/>
<dbReference type="Proteomes" id="UP000030665">
    <property type="component" value="Unassembled WGS sequence"/>
</dbReference>
<dbReference type="STRING" id="36087.A0A077YW18"/>
<organism evidence="1 2">
    <name type="scientific">Trichuris trichiura</name>
    <name type="common">Whipworm</name>
    <name type="synonym">Trichocephalus trichiurus</name>
    <dbReference type="NCBI Taxonomy" id="36087"/>
    <lineage>
        <taxon>Eukaryota</taxon>
        <taxon>Metazoa</taxon>
        <taxon>Ecdysozoa</taxon>
        <taxon>Nematoda</taxon>
        <taxon>Enoplea</taxon>
        <taxon>Dorylaimia</taxon>
        <taxon>Trichinellida</taxon>
        <taxon>Trichuridae</taxon>
        <taxon>Trichuris</taxon>
    </lineage>
</organism>
<evidence type="ECO:0000313" key="1">
    <source>
        <dbReference type="EMBL" id="CDW52237.1"/>
    </source>
</evidence>
<reference evidence="1" key="1">
    <citation type="submission" date="2014-01" db="EMBL/GenBank/DDBJ databases">
        <authorList>
            <person name="Aslett M."/>
        </authorList>
    </citation>
    <scope>NUCLEOTIDE SEQUENCE</scope>
</reference>
<proteinExistence type="predicted"/>
<accession>A0A077YW18</accession>
<name>A0A077YW18_TRITR</name>
<keyword evidence="2" id="KW-1185">Reference proteome</keyword>